<evidence type="ECO:0000313" key="2">
    <source>
        <dbReference type="Proteomes" id="UP000515506"/>
    </source>
</evidence>
<sequence>MSSISLVISPQSVEYVGGRLDPDTDSRLNAYRLVHEQQGRAGDVRWFFFAKADLSKPEALSRAQQWYASTHHPDWPDMSRV</sequence>
<evidence type="ECO:0000313" key="1">
    <source>
        <dbReference type="EMBL" id="QND81392.1"/>
    </source>
</evidence>
<dbReference type="Proteomes" id="UP000515506">
    <property type="component" value="Chromosome"/>
</dbReference>
<name>A0ABX6RE17_PSEMX</name>
<organism evidence="1 2">
    <name type="scientific">Pseudoxanthomonas mexicana</name>
    <dbReference type="NCBI Taxonomy" id="128785"/>
    <lineage>
        <taxon>Bacteria</taxon>
        <taxon>Pseudomonadati</taxon>
        <taxon>Pseudomonadota</taxon>
        <taxon>Gammaproteobacteria</taxon>
        <taxon>Lysobacterales</taxon>
        <taxon>Lysobacteraceae</taxon>
        <taxon>Pseudoxanthomonas</taxon>
    </lineage>
</organism>
<keyword evidence="2" id="KW-1185">Reference proteome</keyword>
<gene>
    <name evidence="1" type="ORF">H4W19_06440</name>
</gene>
<accession>A0ABX6RE17</accession>
<proteinExistence type="predicted"/>
<dbReference type="EMBL" id="CP060028">
    <property type="protein sequence ID" value="QND81392.1"/>
    <property type="molecule type" value="Genomic_DNA"/>
</dbReference>
<evidence type="ECO:0008006" key="3">
    <source>
        <dbReference type="Google" id="ProtNLM"/>
    </source>
</evidence>
<reference evidence="1 2" key="1">
    <citation type="submission" date="2020-08" db="EMBL/GenBank/DDBJ databases">
        <title>Streptomycin resistant and MDR strain, P. mexicana.</title>
        <authorList>
            <person name="Ganesh-kumar S."/>
            <person name="Zhe T."/>
            <person name="Yu Z."/>
            <person name="Min Y."/>
        </authorList>
    </citation>
    <scope>NUCLEOTIDE SEQUENCE [LARGE SCALE GENOMIC DNA]</scope>
    <source>
        <strain evidence="1 2">GTZY</strain>
    </source>
</reference>
<protein>
    <recommendedName>
        <fullName evidence="3">GIY-YIG nuclease family protein</fullName>
    </recommendedName>
</protein>
<dbReference type="RefSeq" id="WP_162108482.1">
    <property type="nucleotide sequence ID" value="NZ_CP060028.1"/>
</dbReference>